<dbReference type="EMBL" id="CAUYUJ010017028">
    <property type="protein sequence ID" value="CAK0871027.1"/>
    <property type="molecule type" value="Genomic_DNA"/>
</dbReference>
<keyword evidence="1" id="KW-0175">Coiled coil</keyword>
<comment type="caution">
    <text evidence="3">The sequence shown here is derived from an EMBL/GenBank/DDBJ whole genome shotgun (WGS) entry which is preliminary data.</text>
</comment>
<dbReference type="Proteomes" id="UP001189429">
    <property type="component" value="Unassembled WGS sequence"/>
</dbReference>
<gene>
    <name evidence="3" type="ORF">PCOR1329_LOCUS56986</name>
</gene>
<evidence type="ECO:0000256" key="1">
    <source>
        <dbReference type="SAM" id="Coils"/>
    </source>
</evidence>
<reference evidence="3" key="1">
    <citation type="submission" date="2023-10" db="EMBL/GenBank/DDBJ databases">
        <authorList>
            <person name="Chen Y."/>
            <person name="Shah S."/>
            <person name="Dougan E. K."/>
            <person name="Thang M."/>
            <person name="Chan C."/>
        </authorList>
    </citation>
    <scope>NUCLEOTIDE SEQUENCE [LARGE SCALE GENOMIC DNA]</scope>
</reference>
<sequence>MRVLSGLVLAISVVGFVQGDVSIAESAANPVRRVVTLLENMAKRVAEEGEKEEELYKKFMCYCSSTGGELTASIAEANTKVPQLETSIEESKENLANTKLDLKNAQDDRTAAKKALASATEVREKDNKAFLEQESELNTYVEGLTKAIAAIEKGMTGSFLQGAAAMQAFRRAVEASSATEYDKRAVSEFLQGAISHGYVPKSGEVTGILKQMLEDFSSNLKVVQEAEAKAVSTFEDLKVAKSKQVDVLTAEIESKTVRIGELQVSIVGMEQDLKATQGSLAEDLKFAEQIKKDCDTKTGEWEERKRLRAEELVAIHETIKILNDDDALESKTLPSPSLLQAQASTRTLRTKAMALVDAARAGKRPAQRARLDFLALALQGRDFSFAKVIAMIDGMVKLLADEQAEDESKKEYCGQSLDTAEDKAKALAQKIEDTEVAIADAKETMEVLVKEIDSLQKGIKDLDKSVEVATEQRKEENDEYKELVSSNSAAKELLNFAKNRLNKFYPHCLRPEKFCYLKGSFFRQDL</sequence>
<evidence type="ECO:0000313" key="3">
    <source>
        <dbReference type="EMBL" id="CAK0871027.1"/>
    </source>
</evidence>
<feature type="signal peptide" evidence="2">
    <location>
        <begin position="1"/>
        <end position="19"/>
    </location>
</feature>
<proteinExistence type="predicted"/>
<organism evidence="3 4">
    <name type="scientific">Prorocentrum cordatum</name>
    <dbReference type="NCBI Taxonomy" id="2364126"/>
    <lineage>
        <taxon>Eukaryota</taxon>
        <taxon>Sar</taxon>
        <taxon>Alveolata</taxon>
        <taxon>Dinophyceae</taxon>
        <taxon>Prorocentrales</taxon>
        <taxon>Prorocentraceae</taxon>
        <taxon>Prorocentrum</taxon>
    </lineage>
</organism>
<feature type="coiled-coil region" evidence="1">
    <location>
        <begin position="74"/>
        <end position="122"/>
    </location>
</feature>
<keyword evidence="4" id="KW-1185">Reference proteome</keyword>
<accession>A0ABN9VG44</accession>
<keyword evidence="2" id="KW-0732">Signal</keyword>
<name>A0ABN9VG44_9DINO</name>
<feature type="coiled-coil region" evidence="1">
    <location>
        <begin position="417"/>
        <end position="486"/>
    </location>
</feature>
<evidence type="ECO:0000313" key="4">
    <source>
        <dbReference type="Proteomes" id="UP001189429"/>
    </source>
</evidence>
<protein>
    <submittedName>
        <fullName evidence="3">Uncharacterized protein</fullName>
    </submittedName>
</protein>
<feature type="chain" id="PRO_5045588676" evidence="2">
    <location>
        <begin position="20"/>
        <end position="526"/>
    </location>
</feature>
<evidence type="ECO:0000256" key="2">
    <source>
        <dbReference type="SAM" id="SignalP"/>
    </source>
</evidence>